<proteinExistence type="predicted"/>
<accession>A0A2T4DD38</accession>
<dbReference type="AlphaFoldDB" id="A0A2T4DD38"/>
<protein>
    <submittedName>
        <fullName evidence="1">RNA polymerase subunit sigma-70</fullName>
    </submittedName>
</protein>
<evidence type="ECO:0000313" key="2">
    <source>
        <dbReference type="Proteomes" id="UP000240608"/>
    </source>
</evidence>
<sequence>LMLKDFKPQVSDKAYLMGIVKKQWLKHRQQVVGNERIEQIEISEDNIQIPLTNKLLLYLQKSGAKCMNLLQSFYYEKLSMKQVAGRFAYKSERSATVQKYKCLEKIREEIKQKSLHYEDFFE</sequence>
<name>A0A2T4DD38_9BACT</name>
<dbReference type="EMBL" id="PYVU01000310">
    <property type="protein sequence ID" value="PTB91769.1"/>
    <property type="molecule type" value="Genomic_DNA"/>
</dbReference>
<gene>
    <name evidence="1" type="ORF">C9994_14980</name>
</gene>
<organism evidence="1 2">
    <name type="scientific">Marivirga lumbricoides</name>
    <dbReference type="NCBI Taxonomy" id="1046115"/>
    <lineage>
        <taxon>Bacteria</taxon>
        <taxon>Pseudomonadati</taxon>
        <taxon>Bacteroidota</taxon>
        <taxon>Cytophagia</taxon>
        <taxon>Cytophagales</taxon>
        <taxon>Marivirgaceae</taxon>
        <taxon>Marivirga</taxon>
    </lineage>
</organism>
<evidence type="ECO:0000313" key="1">
    <source>
        <dbReference type="EMBL" id="PTB91769.1"/>
    </source>
</evidence>
<dbReference type="Proteomes" id="UP000240608">
    <property type="component" value="Unassembled WGS sequence"/>
</dbReference>
<reference evidence="1 2" key="1">
    <citation type="submission" date="2018-03" db="EMBL/GenBank/DDBJ databases">
        <title>Cross-interface Injection: A General Nanoliter Liquid Handling Method Applied to Single Cells Genome Amplification Automated Nanoliter Liquid Handling Applied to Single Cell Multiple Displacement Amplification.</title>
        <authorList>
            <person name="Yun J."/>
            <person name="Xu P."/>
            <person name="Xu J."/>
            <person name="Dai X."/>
            <person name="Wang Y."/>
            <person name="Zheng X."/>
            <person name="Cao C."/>
            <person name="Yi Q."/>
            <person name="Zhu Y."/>
            <person name="Wang L."/>
            <person name="Dong Z."/>
            <person name="Huang Y."/>
            <person name="Huang L."/>
            <person name="Du W."/>
        </authorList>
    </citation>
    <scope>NUCLEOTIDE SEQUENCE [LARGE SCALE GENOMIC DNA]</scope>
    <source>
        <strain evidence="1 2">Z-D1-2</strain>
    </source>
</reference>
<comment type="caution">
    <text evidence="1">The sequence shown here is derived from an EMBL/GenBank/DDBJ whole genome shotgun (WGS) entry which is preliminary data.</text>
</comment>
<feature type="non-terminal residue" evidence="1">
    <location>
        <position position="1"/>
    </location>
</feature>